<evidence type="ECO:0000313" key="1">
    <source>
        <dbReference type="EMBL" id="TCK57788.1"/>
    </source>
</evidence>
<dbReference type="OrthoDB" id="14053at2"/>
<dbReference type="Proteomes" id="UP000295565">
    <property type="component" value="Unassembled WGS sequence"/>
</dbReference>
<dbReference type="Pfam" id="PF02635">
    <property type="entry name" value="DsrE"/>
    <property type="match status" value="1"/>
</dbReference>
<dbReference type="PANTHER" id="PTHR37691:SF1">
    <property type="entry name" value="BLR3518 PROTEIN"/>
    <property type="match status" value="1"/>
</dbReference>
<evidence type="ECO:0000313" key="2">
    <source>
        <dbReference type="Proteomes" id="UP000295565"/>
    </source>
</evidence>
<accession>A0A4R1K1C8</accession>
<dbReference type="PANTHER" id="PTHR37691">
    <property type="entry name" value="BLR3518 PROTEIN"/>
    <property type="match status" value="1"/>
</dbReference>
<name>A0A4R1K1C8_9GAMM</name>
<protein>
    <submittedName>
        <fullName evidence="1">Uncharacterized protein</fullName>
    </submittedName>
</protein>
<reference evidence="1 2" key="1">
    <citation type="submission" date="2019-03" db="EMBL/GenBank/DDBJ databases">
        <title>Genomic Encyclopedia of Type Strains, Phase IV (KMG-IV): sequencing the most valuable type-strain genomes for metagenomic binning, comparative biology and taxonomic classification.</title>
        <authorList>
            <person name="Goeker M."/>
        </authorList>
    </citation>
    <scope>NUCLEOTIDE SEQUENCE [LARGE SCALE GENOMIC DNA]</scope>
    <source>
        <strain evidence="1 2">DSM 18577</strain>
    </source>
</reference>
<dbReference type="EMBL" id="SMGD01000012">
    <property type="protein sequence ID" value="TCK57788.1"/>
    <property type="molecule type" value="Genomic_DNA"/>
</dbReference>
<dbReference type="Gene3D" id="3.40.1260.10">
    <property type="entry name" value="DsrEFH-like"/>
    <property type="match status" value="1"/>
</dbReference>
<sequence>MEMSTVQVIFHIDETNKWPMVLANVKNLLKVVDPQHSHIVVLANSQAVLAYTADSAEHQPVMASLAADGVCFEACQNSLTGLKIERDSLSEFVQVVGVGVLEIIEKQSAGYAYIRP</sequence>
<organism evidence="1 2">
    <name type="scientific">Celerinatantimonas diazotrophica</name>
    <dbReference type="NCBI Taxonomy" id="412034"/>
    <lineage>
        <taxon>Bacteria</taxon>
        <taxon>Pseudomonadati</taxon>
        <taxon>Pseudomonadota</taxon>
        <taxon>Gammaproteobacteria</taxon>
        <taxon>Celerinatantimonadaceae</taxon>
        <taxon>Celerinatantimonas</taxon>
    </lineage>
</organism>
<comment type="caution">
    <text evidence="1">The sequence shown here is derived from an EMBL/GenBank/DDBJ whole genome shotgun (WGS) entry which is preliminary data.</text>
</comment>
<dbReference type="InterPro" id="IPR003787">
    <property type="entry name" value="Sulphur_relay_DsrE/F-like"/>
</dbReference>
<dbReference type="SUPFAM" id="SSF75169">
    <property type="entry name" value="DsrEFH-like"/>
    <property type="match status" value="1"/>
</dbReference>
<dbReference type="InterPro" id="IPR027396">
    <property type="entry name" value="DsrEFH-like"/>
</dbReference>
<proteinExistence type="predicted"/>
<dbReference type="RefSeq" id="WP_131912331.1">
    <property type="nucleotide sequence ID" value="NZ_OU594967.1"/>
</dbReference>
<gene>
    <name evidence="1" type="ORF">EV690_1484</name>
</gene>
<keyword evidence="2" id="KW-1185">Reference proteome</keyword>
<dbReference type="AlphaFoldDB" id="A0A4R1K1C8"/>